<dbReference type="EMBL" id="JXJN01006416">
    <property type="status" value="NOT_ANNOTATED_CDS"/>
    <property type="molecule type" value="Genomic_DNA"/>
</dbReference>
<dbReference type="VEuPathDB" id="VectorBase:GPPI014036"/>
<sequence>MQLALMTVATEIAKLPFLIPLTRVAVTTTAVELVIVVETLEANAIDNCCSNTKHIRWSSNGSEYDVECL</sequence>
<dbReference type="Proteomes" id="UP000092460">
    <property type="component" value="Unassembled WGS sequence"/>
</dbReference>
<proteinExistence type="predicted"/>
<name>A0A1B0AZQ0_9MUSC</name>
<keyword evidence="2" id="KW-1185">Reference proteome</keyword>
<dbReference type="EnsemblMetazoa" id="GPPI014036-RA">
    <property type="protein sequence ID" value="GPPI014036-PA"/>
    <property type="gene ID" value="GPPI014036"/>
</dbReference>
<evidence type="ECO:0000313" key="1">
    <source>
        <dbReference type="EnsemblMetazoa" id="GPPI014036-PA"/>
    </source>
</evidence>
<dbReference type="AlphaFoldDB" id="A0A1B0AZQ0"/>
<reference evidence="2" key="1">
    <citation type="submission" date="2015-01" db="EMBL/GenBank/DDBJ databases">
        <authorList>
            <person name="Aksoy S."/>
            <person name="Warren W."/>
            <person name="Wilson R.K."/>
        </authorList>
    </citation>
    <scope>NUCLEOTIDE SEQUENCE [LARGE SCALE GENOMIC DNA]</scope>
    <source>
        <strain evidence="2">IAEA</strain>
    </source>
</reference>
<protein>
    <submittedName>
        <fullName evidence="1">Uncharacterized protein</fullName>
    </submittedName>
</protein>
<organism evidence="1 2">
    <name type="scientific">Glossina palpalis gambiensis</name>
    <dbReference type="NCBI Taxonomy" id="67801"/>
    <lineage>
        <taxon>Eukaryota</taxon>
        <taxon>Metazoa</taxon>
        <taxon>Ecdysozoa</taxon>
        <taxon>Arthropoda</taxon>
        <taxon>Hexapoda</taxon>
        <taxon>Insecta</taxon>
        <taxon>Pterygota</taxon>
        <taxon>Neoptera</taxon>
        <taxon>Endopterygota</taxon>
        <taxon>Diptera</taxon>
        <taxon>Brachycera</taxon>
        <taxon>Muscomorpha</taxon>
        <taxon>Hippoboscoidea</taxon>
        <taxon>Glossinidae</taxon>
        <taxon>Glossina</taxon>
    </lineage>
</organism>
<reference evidence="1" key="2">
    <citation type="submission" date="2020-05" db="UniProtKB">
        <authorList>
            <consortium name="EnsemblMetazoa"/>
        </authorList>
    </citation>
    <scope>IDENTIFICATION</scope>
    <source>
        <strain evidence="1">IAEA</strain>
    </source>
</reference>
<accession>A0A1B0AZQ0</accession>
<evidence type="ECO:0000313" key="2">
    <source>
        <dbReference type="Proteomes" id="UP000092460"/>
    </source>
</evidence>